<proteinExistence type="predicted"/>
<dbReference type="PANTHER" id="PTHR10582:SF2">
    <property type="entry name" value="INACTIVE"/>
    <property type="match status" value="1"/>
</dbReference>
<name>A0AAW1QXM2_9CHLO</name>
<evidence type="ECO:0000256" key="5">
    <source>
        <dbReference type="ARBA" id="ARBA00023136"/>
    </source>
</evidence>
<dbReference type="GO" id="GO:0005216">
    <property type="term" value="F:monoatomic ion channel activity"/>
    <property type="evidence" value="ECO:0007669"/>
    <property type="project" value="InterPro"/>
</dbReference>
<dbReference type="AlphaFoldDB" id="A0AAW1QXM2"/>
<dbReference type="InterPro" id="IPR005821">
    <property type="entry name" value="Ion_trans_dom"/>
</dbReference>
<accession>A0AAW1QXM2</accession>
<dbReference type="EMBL" id="JALJOU010000067">
    <property type="protein sequence ID" value="KAK9826192.1"/>
    <property type="molecule type" value="Genomic_DNA"/>
</dbReference>
<evidence type="ECO:0000256" key="1">
    <source>
        <dbReference type="ARBA" id="ARBA00004141"/>
    </source>
</evidence>
<feature type="compositionally biased region" description="Basic and acidic residues" evidence="6">
    <location>
        <begin position="542"/>
        <end position="554"/>
    </location>
</feature>
<dbReference type="GO" id="GO:0098703">
    <property type="term" value="P:calcium ion import across plasma membrane"/>
    <property type="evidence" value="ECO:0007669"/>
    <property type="project" value="TreeGrafter"/>
</dbReference>
<comment type="subcellular location">
    <subcellularLocation>
        <location evidence="1">Membrane</location>
        <topology evidence="1">Multi-pass membrane protein</topology>
    </subcellularLocation>
</comment>
<feature type="transmembrane region" description="Helical" evidence="7">
    <location>
        <begin position="343"/>
        <end position="363"/>
    </location>
</feature>
<protein>
    <recommendedName>
        <fullName evidence="8">Ion transport domain-containing protein</fullName>
    </recommendedName>
</protein>
<keyword evidence="3" id="KW-0677">Repeat</keyword>
<gene>
    <name evidence="9" type="ORF">WJX81_006285</name>
</gene>
<feature type="domain" description="Ion transport" evidence="8">
    <location>
        <begin position="224"/>
        <end position="439"/>
    </location>
</feature>
<dbReference type="Pfam" id="PF00520">
    <property type="entry name" value="Ion_trans"/>
    <property type="match status" value="1"/>
</dbReference>
<dbReference type="Proteomes" id="UP001445335">
    <property type="component" value="Unassembled WGS sequence"/>
</dbReference>
<feature type="transmembrane region" description="Helical" evidence="7">
    <location>
        <begin position="267"/>
        <end position="288"/>
    </location>
</feature>
<evidence type="ECO:0000256" key="4">
    <source>
        <dbReference type="ARBA" id="ARBA00022989"/>
    </source>
</evidence>
<evidence type="ECO:0000256" key="7">
    <source>
        <dbReference type="SAM" id="Phobius"/>
    </source>
</evidence>
<keyword evidence="4 7" id="KW-1133">Transmembrane helix</keyword>
<feature type="transmembrane region" description="Helical" evidence="7">
    <location>
        <begin position="408"/>
        <end position="429"/>
    </location>
</feature>
<evidence type="ECO:0000259" key="8">
    <source>
        <dbReference type="Pfam" id="PF00520"/>
    </source>
</evidence>
<dbReference type="GO" id="GO:0005886">
    <property type="term" value="C:plasma membrane"/>
    <property type="evidence" value="ECO:0007669"/>
    <property type="project" value="TreeGrafter"/>
</dbReference>
<keyword evidence="2 7" id="KW-0812">Transmembrane</keyword>
<dbReference type="InterPro" id="IPR024862">
    <property type="entry name" value="TRPV"/>
</dbReference>
<dbReference type="Gene3D" id="1.10.287.70">
    <property type="match status" value="1"/>
</dbReference>
<feature type="transmembrane region" description="Helical" evidence="7">
    <location>
        <begin position="196"/>
        <end position="216"/>
    </location>
</feature>
<organism evidence="9 10">
    <name type="scientific">Elliptochloris bilobata</name>
    <dbReference type="NCBI Taxonomy" id="381761"/>
    <lineage>
        <taxon>Eukaryota</taxon>
        <taxon>Viridiplantae</taxon>
        <taxon>Chlorophyta</taxon>
        <taxon>core chlorophytes</taxon>
        <taxon>Trebouxiophyceae</taxon>
        <taxon>Trebouxiophyceae incertae sedis</taxon>
        <taxon>Elliptochloris clade</taxon>
        <taxon>Elliptochloris</taxon>
    </lineage>
</organism>
<sequence>MNRSASEVSANTESLLGDSAPLVDAPVEALSDAVEGSCGDMAEMEEGRTAHATAQQPSVQELIWKAPGEAVRWLEAHGCAKLGSFKVQDSTLMRLLARDELMTLGADERNINWQAVWLAELAKDDWPSDRPKGLTALLEVEAWVVDVRNAACADDAGILNPLLHRYQTGIININCFGLPAVKAVITYKWGVWKRMLHAEVACYLLWVLAFQAFVLIFQDENTRLALPELAATPWGAISLVCEALALAGMAPFLYIEAMTLREYSVRGWLTAWNVMDMAAYAAQIVIAVMHLGRLGLASNALSVLVAFQVLLLWVKAQYFARAMQPSKNPFLDTLKAVVIDIRFFLFLLLLTVWGFACAFYILFRRDQSKHDAFQNIGTSVLTMVNMLAGGIDLTMFKGTHVPGIGLGLLLVYWFAMSMVLLNCLIAIMADACMKVNQKQGERFLCGRAELIDELETAAPAWLRRRNAAAWVHFLKVDKVGADKAMVGAAEAEEKPAAPSGDEQRLTDLEIKVARLLAVQEALARRLLGPAEYYRLGPPLPEDGDKAKWETRSAR</sequence>
<dbReference type="PANTHER" id="PTHR10582">
    <property type="entry name" value="TRANSIENT RECEPTOR POTENTIAL ION CHANNEL PROTEIN"/>
    <property type="match status" value="1"/>
</dbReference>
<evidence type="ECO:0000256" key="6">
    <source>
        <dbReference type="SAM" id="MobiDB-lite"/>
    </source>
</evidence>
<comment type="caution">
    <text evidence="9">The sequence shown here is derived from an EMBL/GenBank/DDBJ whole genome shotgun (WGS) entry which is preliminary data.</text>
</comment>
<feature type="transmembrane region" description="Helical" evidence="7">
    <location>
        <begin position="236"/>
        <end position="255"/>
    </location>
</feature>
<keyword evidence="5 7" id="KW-0472">Membrane</keyword>
<reference evidence="9 10" key="1">
    <citation type="journal article" date="2024" name="Nat. Commun.">
        <title>Phylogenomics reveals the evolutionary origins of lichenization in chlorophyte algae.</title>
        <authorList>
            <person name="Puginier C."/>
            <person name="Libourel C."/>
            <person name="Otte J."/>
            <person name="Skaloud P."/>
            <person name="Haon M."/>
            <person name="Grisel S."/>
            <person name="Petersen M."/>
            <person name="Berrin J.G."/>
            <person name="Delaux P.M."/>
            <person name="Dal Grande F."/>
            <person name="Keller J."/>
        </authorList>
    </citation>
    <scope>NUCLEOTIDE SEQUENCE [LARGE SCALE GENOMIC DNA]</scope>
    <source>
        <strain evidence="9 10">SAG 245.80</strain>
    </source>
</reference>
<evidence type="ECO:0000256" key="3">
    <source>
        <dbReference type="ARBA" id="ARBA00022737"/>
    </source>
</evidence>
<feature type="transmembrane region" description="Helical" evidence="7">
    <location>
        <begin position="294"/>
        <end position="314"/>
    </location>
</feature>
<feature type="region of interest" description="Disordered" evidence="6">
    <location>
        <begin position="532"/>
        <end position="554"/>
    </location>
</feature>
<keyword evidence="10" id="KW-1185">Reference proteome</keyword>
<evidence type="ECO:0000313" key="9">
    <source>
        <dbReference type="EMBL" id="KAK9826192.1"/>
    </source>
</evidence>
<evidence type="ECO:0000256" key="2">
    <source>
        <dbReference type="ARBA" id="ARBA00022692"/>
    </source>
</evidence>
<evidence type="ECO:0000313" key="10">
    <source>
        <dbReference type="Proteomes" id="UP001445335"/>
    </source>
</evidence>